<accession>A0AAD5QCS3</accession>
<evidence type="ECO:0000313" key="2">
    <source>
        <dbReference type="EMBL" id="KAJ1347113.1"/>
    </source>
</evidence>
<comment type="caution">
    <text evidence="2">The sequence shown here is derived from an EMBL/GenBank/DDBJ whole genome shotgun (WGS) entry which is preliminary data.</text>
</comment>
<keyword evidence="3" id="KW-1185">Reference proteome</keyword>
<proteinExistence type="predicted"/>
<dbReference type="AlphaFoldDB" id="A0AAD5QCS3"/>
<feature type="signal peptide" evidence="1">
    <location>
        <begin position="1"/>
        <end position="22"/>
    </location>
</feature>
<dbReference type="EMBL" id="JAHQIW010000270">
    <property type="protein sequence ID" value="KAJ1347113.1"/>
    <property type="molecule type" value="Genomic_DNA"/>
</dbReference>
<keyword evidence="1" id="KW-0732">Signal</keyword>
<dbReference type="Proteomes" id="UP001196413">
    <property type="component" value="Unassembled WGS sequence"/>
</dbReference>
<dbReference type="PROSITE" id="PS51257">
    <property type="entry name" value="PROKAR_LIPOPROTEIN"/>
    <property type="match status" value="1"/>
</dbReference>
<feature type="chain" id="PRO_5042226247" evidence="1">
    <location>
        <begin position="23"/>
        <end position="229"/>
    </location>
</feature>
<evidence type="ECO:0000313" key="3">
    <source>
        <dbReference type="Proteomes" id="UP001196413"/>
    </source>
</evidence>
<protein>
    <submittedName>
        <fullName evidence="2">Uncharacterized protein</fullName>
    </submittedName>
</protein>
<reference evidence="2" key="1">
    <citation type="submission" date="2021-06" db="EMBL/GenBank/DDBJ databases">
        <title>Parelaphostrongylus tenuis whole genome reference sequence.</title>
        <authorList>
            <person name="Garwood T.J."/>
            <person name="Larsen P.A."/>
            <person name="Fountain-Jones N.M."/>
            <person name="Garbe J.R."/>
            <person name="Macchietto M.G."/>
            <person name="Kania S.A."/>
            <person name="Gerhold R.W."/>
            <person name="Richards J.E."/>
            <person name="Wolf T.M."/>
        </authorList>
    </citation>
    <scope>NUCLEOTIDE SEQUENCE</scope>
    <source>
        <strain evidence="2">MNPRO001-30</strain>
        <tissue evidence="2">Meninges</tissue>
    </source>
</reference>
<organism evidence="2 3">
    <name type="scientific">Parelaphostrongylus tenuis</name>
    <name type="common">Meningeal worm</name>
    <dbReference type="NCBI Taxonomy" id="148309"/>
    <lineage>
        <taxon>Eukaryota</taxon>
        <taxon>Metazoa</taxon>
        <taxon>Ecdysozoa</taxon>
        <taxon>Nematoda</taxon>
        <taxon>Chromadorea</taxon>
        <taxon>Rhabditida</taxon>
        <taxon>Rhabditina</taxon>
        <taxon>Rhabditomorpha</taxon>
        <taxon>Strongyloidea</taxon>
        <taxon>Metastrongylidae</taxon>
        <taxon>Parelaphostrongylus</taxon>
    </lineage>
</organism>
<sequence>MARFSAISTFVIPLLITTTVLGCGVMPPGQASNRSFTVTNFKLPVSLVAYTGTGTIPAEVPGIARSKEAARAFLDRLVMQTVFGVLEQQGRIALLPDTVISAILGQLRIQINYDPLECKGATVVKNALTQIMRMNMMAPHCIIVGGTVTALCGSMANKMDANCMTPANLMNIEAIPANYTLFSGTLTTTNIIMTNWTRDMWQSVVNRALRMLAVGPLALPFSSAFATVS</sequence>
<name>A0AAD5QCS3_PARTN</name>
<evidence type="ECO:0000256" key="1">
    <source>
        <dbReference type="SAM" id="SignalP"/>
    </source>
</evidence>
<gene>
    <name evidence="2" type="ORF">KIN20_002075</name>
</gene>